<dbReference type="OrthoDB" id="5836820at2759"/>
<protein>
    <submittedName>
        <fullName evidence="11">Ge1_WD40 domain-containing protein</fullName>
    </submittedName>
</protein>
<dbReference type="PANTHER" id="PTHR15598:SF5">
    <property type="entry name" value="ENHANCER OF MRNA-DECAPPING PROTEIN 4"/>
    <property type="match status" value="1"/>
</dbReference>
<evidence type="ECO:0000259" key="8">
    <source>
        <dbReference type="Pfam" id="PF21289"/>
    </source>
</evidence>
<dbReference type="Proteomes" id="UP000274131">
    <property type="component" value="Unassembled WGS sequence"/>
</dbReference>
<dbReference type="Pfam" id="PF21289">
    <property type="entry name" value="EDC4_C"/>
    <property type="match status" value="1"/>
</dbReference>
<dbReference type="Gene3D" id="6.10.140.270">
    <property type="match status" value="1"/>
</dbReference>
<reference evidence="9 10" key="2">
    <citation type="submission" date="2018-10" db="EMBL/GenBank/DDBJ databases">
        <authorList>
            <consortium name="Pathogen Informatics"/>
        </authorList>
    </citation>
    <scope>NUCLEOTIDE SEQUENCE [LARGE SCALE GENOMIC DNA]</scope>
</reference>
<keyword evidence="5 6" id="KW-0175">Coiled coil</keyword>
<evidence type="ECO:0000313" key="9">
    <source>
        <dbReference type="EMBL" id="VDD87858.1"/>
    </source>
</evidence>
<dbReference type="InterPro" id="IPR032401">
    <property type="entry name" value="EDC4_WD40"/>
</dbReference>
<evidence type="ECO:0000256" key="5">
    <source>
        <dbReference type="ARBA" id="ARBA00023054"/>
    </source>
</evidence>
<dbReference type="WBParaSite" id="EVEC_0000329301-mRNA-1">
    <property type="protein sequence ID" value="EVEC_0000329301-mRNA-1"/>
    <property type="gene ID" value="EVEC_0000329301"/>
</dbReference>
<evidence type="ECO:0000256" key="4">
    <source>
        <dbReference type="ARBA" id="ARBA00022737"/>
    </source>
</evidence>
<dbReference type="Pfam" id="PF16529">
    <property type="entry name" value="Ge1_WD40"/>
    <property type="match status" value="1"/>
</dbReference>
<dbReference type="InterPro" id="IPR049404">
    <property type="entry name" value="EDC4_C"/>
</dbReference>
<name>A0A0N4V065_ENTVE</name>
<feature type="domain" description="Enhancer of mRNA-decapping protein 4 C-terminal" evidence="8">
    <location>
        <begin position="632"/>
        <end position="727"/>
    </location>
</feature>
<evidence type="ECO:0000313" key="11">
    <source>
        <dbReference type="WBParaSite" id="EVEC_0000329301-mRNA-1"/>
    </source>
</evidence>
<sequence>MCYSVLNASGAIVRFAAGKNVLLTIEGGGGLESRERDSSRVRSKVLSEYKWSNEEGYAGRVLAVHGNLIAYRLFNDSTGESVRVLDKDSSNRHLIKDFMYPTADLQWASHAPLLAVLDCNANLYVYHVDSNCVVTKYLNVMRPENAVPSDATPRLSWCPFIPESDEPRELIHMIAVYFGNVVELITLNAIKIELENEEEVNIERLDGIPESLIRLPKEDMLSDARMVCMSPDATAVAVVQDSSSSGVNWGLVSFFIISPEGARFAHRWQPRSSWPIHDLIFLDNTDVNSETPEQFWKYAIVAIEGGRRLELYESESWLCIGRLCFESVDLLPTFSVSMDPSARFLFLADYGAANVYCVEMMYTEGVPRFAACTRISFCHPLVYIVPYSISVDDTSRTANLDSSLSDEDPSLPRINAWLIALSDRSLQELQFFLDSSSVENDSKKSSDGKVAVAGDLNSSRRLREEDAVEKISRQLEKEGEAVEAVNAKLEKLLLNMEQQTRDAERQRQDEMSLRDERLLLKFGSIIFEHRTATVEAIQNSIDMKMDSFNIDDEKQKAINEELSKNVRTTMMSVVVPALDSVCTSLFQQLTETFRSGLEQFLRQVRNVQLETVKASSSVISSSAGVDGPTLIQLIENDQISAAFERAISQSDLSSLMFVCNKVDPDTLFRAEQVLSQSVLLCILKKLGSKLEGETDLKFRYIENSLMALNLKEPTTAANYRPILEFLQEAFLGD</sequence>
<dbReference type="AlphaFoldDB" id="A0A0N4V065"/>
<dbReference type="GO" id="GO:0000932">
    <property type="term" value="C:P-body"/>
    <property type="evidence" value="ECO:0007669"/>
    <property type="project" value="TreeGrafter"/>
</dbReference>
<dbReference type="STRING" id="51028.A0A0N4V065"/>
<dbReference type="GO" id="GO:0031087">
    <property type="term" value="P:deadenylation-independent decapping of nuclear-transcribed mRNA"/>
    <property type="evidence" value="ECO:0007669"/>
    <property type="project" value="InterPro"/>
</dbReference>
<reference evidence="11" key="1">
    <citation type="submission" date="2017-02" db="UniProtKB">
        <authorList>
            <consortium name="WormBaseParasite"/>
        </authorList>
    </citation>
    <scope>IDENTIFICATION</scope>
</reference>
<evidence type="ECO:0000256" key="2">
    <source>
        <dbReference type="ARBA" id="ARBA00022490"/>
    </source>
</evidence>
<accession>A0A0N4V065</accession>
<keyword evidence="4" id="KW-0677">Repeat</keyword>
<feature type="domain" description="Enhancer of mRNA-decapping protein 4 WD40 repeat region" evidence="7">
    <location>
        <begin position="38"/>
        <end position="363"/>
    </location>
</feature>
<keyword evidence="10" id="KW-1185">Reference proteome</keyword>
<proteinExistence type="predicted"/>
<dbReference type="EMBL" id="UXUI01007487">
    <property type="protein sequence ID" value="VDD87858.1"/>
    <property type="molecule type" value="Genomic_DNA"/>
</dbReference>
<evidence type="ECO:0000313" key="10">
    <source>
        <dbReference type="Proteomes" id="UP000274131"/>
    </source>
</evidence>
<dbReference type="InterPro" id="IPR045152">
    <property type="entry name" value="EDC4-like"/>
</dbReference>
<comment type="subcellular location">
    <subcellularLocation>
        <location evidence="1">Cytoplasm</location>
    </subcellularLocation>
</comment>
<evidence type="ECO:0000256" key="6">
    <source>
        <dbReference type="SAM" id="Coils"/>
    </source>
</evidence>
<dbReference type="PANTHER" id="PTHR15598">
    <property type="entry name" value="ENHANCER OF MRNA-DECAPPING PROTEIN 4"/>
    <property type="match status" value="1"/>
</dbReference>
<feature type="coiled-coil region" evidence="6">
    <location>
        <begin position="468"/>
        <end position="516"/>
    </location>
</feature>
<dbReference type="InterPro" id="IPR044938">
    <property type="entry name" value="EDC4_C_sf"/>
</dbReference>
<keyword evidence="2" id="KW-0963">Cytoplasm</keyword>
<dbReference type="SUPFAM" id="SSF50960">
    <property type="entry name" value="TolB, C-terminal domain"/>
    <property type="match status" value="1"/>
</dbReference>
<gene>
    <name evidence="9" type="ORF">EVEC_LOCUS3001</name>
</gene>
<evidence type="ECO:0000256" key="1">
    <source>
        <dbReference type="ARBA" id="ARBA00004496"/>
    </source>
</evidence>
<dbReference type="Gene3D" id="1.10.220.100">
    <property type="entry name" value="conserved c-terminal region of ge- 1"/>
    <property type="match status" value="1"/>
</dbReference>
<evidence type="ECO:0000259" key="7">
    <source>
        <dbReference type="Pfam" id="PF16529"/>
    </source>
</evidence>
<keyword evidence="3" id="KW-0853">WD repeat</keyword>
<evidence type="ECO:0000256" key="3">
    <source>
        <dbReference type="ARBA" id="ARBA00022574"/>
    </source>
</evidence>
<organism evidence="11">
    <name type="scientific">Enterobius vermicularis</name>
    <name type="common">Human pinworm</name>
    <dbReference type="NCBI Taxonomy" id="51028"/>
    <lineage>
        <taxon>Eukaryota</taxon>
        <taxon>Metazoa</taxon>
        <taxon>Ecdysozoa</taxon>
        <taxon>Nematoda</taxon>
        <taxon>Chromadorea</taxon>
        <taxon>Rhabditida</taxon>
        <taxon>Spirurina</taxon>
        <taxon>Oxyuridomorpha</taxon>
        <taxon>Oxyuroidea</taxon>
        <taxon>Oxyuridae</taxon>
        <taxon>Enterobius</taxon>
    </lineage>
</organism>